<reference evidence="1 2" key="1">
    <citation type="journal article" date="2009" name="J. Bacteriol.">
        <title>Complete genome sequence of Robiginitalea biformata HTCC2501.</title>
        <authorList>
            <person name="Oh H.M."/>
            <person name="Giovannoni S.J."/>
            <person name="Lee K."/>
            <person name="Ferriera S."/>
            <person name="Johnson J."/>
            <person name="Cho J.C."/>
        </authorList>
    </citation>
    <scope>NUCLEOTIDE SEQUENCE [LARGE SCALE GENOMIC DNA]</scope>
    <source>
        <strain evidence="2">ATCC BAA-864 / HTCC2501 / KCTC 12146</strain>
    </source>
</reference>
<dbReference type="HOGENOM" id="CLU_105002_0_0_10"/>
<dbReference type="InterPro" id="IPR029058">
    <property type="entry name" value="AB_hydrolase_fold"/>
</dbReference>
<evidence type="ECO:0000313" key="2">
    <source>
        <dbReference type="Proteomes" id="UP000009049"/>
    </source>
</evidence>
<accession>A4CNK4</accession>
<dbReference type="PROSITE" id="PS51257">
    <property type="entry name" value="PROKAR_LIPOPROTEIN"/>
    <property type="match status" value="1"/>
</dbReference>
<protein>
    <recommendedName>
        <fullName evidence="3">Alpha/beta hydrolase</fullName>
    </recommendedName>
</protein>
<keyword evidence="2" id="KW-1185">Reference proteome</keyword>
<sequence>MKDPEAPLVHVYLMPGLAACPDIFENIRLPEDRFRIHLLEWFLPEPGMDLQEYARRMSMQVREANPVLIGVSFGGMLVQEMTRFLETRKVIIISSVKCRREMPRRLLVARYTKLHKLLPTSLVNNVEVLARYAFGESIGKRLKLYERYLGVRDTGYLDWAIDQIVNWTREEPVPGLVHLHGEKDAVFPMGYIGDCISVPGGTHTMILHRHRWLNERLPAIILQDGSSI</sequence>
<evidence type="ECO:0000313" key="1">
    <source>
        <dbReference type="EMBL" id="EAR14471.1"/>
    </source>
</evidence>
<dbReference type="STRING" id="313596.RB2501_00306"/>
<dbReference type="KEGG" id="rbi:RB2501_00306"/>
<organism evidence="1 2">
    <name type="scientific">Robiginitalea biformata (strain ATCC BAA-864 / DSM 15991 / KCTC 12146 / HTCC2501)</name>
    <dbReference type="NCBI Taxonomy" id="313596"/>
    <lineage>
        <taxon>Bacteria</taxon>
        <taxon>Pseudomonadati</taxon>
        <taxon>Bacteroidota</taxon>
        <taxon>Flavobacteriia</taxon>
        <taxon>Flavobacteriales</taxon>
        <taxon>Flavobacteriaceae</taxon>
        <taxon>Robiginitalea</taxon>
    </lineage>
</organism>
<proteinExistence type="predicted"/>
<dbReference type="RefSeq" id="WP_015755259.1">
    <property type="nucleotide sequence ID" value="NC_013222.1"/>
</dbReference>
<dbReference type="eggNOG" id="COG0596">
    <property type="taxonomic scope" value="Bacteria"/>
</dbReference>
<dbReference type="Proteomes" id="UP000009049">
    <property type="component" value="Chromosome"/>
</dbReference>
<gene>
    <name evidence="1" type="ordered locus">RB2501_00306</name>
</gene>
<name>A4CNK4_ROBBH</name>
<dbReference type="AlphaFoldDB" id="A4CNK4"/>
<evidence type="ECO:0008006" key="3">
    <source>
        <dbReference type="Google" id="ProtNLM"/>
    </source>
</evidence>
<dbReference type="EMBL" id="CP001712">
    <property type="protein sequence ID" value="EAR14471.1"/>
    <property type="molecule type" value="Genomic_DNA"/>
</dbReference>
<dbReference type="Gene3D" id="3.40.50.1820">
    <property type="entry name" value="alpha/beta hydrolase"/>
    <property type="match status" value="1"/>
</dbReference>
<dbReference type="SUPFAM" id="SSF53474">
    <property type="entry name" value="alpha/beta-Hydrolases"/>
    <property type="match status" value="1"/>
</dbReference>